<keyword evidence="5" id="KW-0479">Metal-binding</keyword>
<organism evidence="9 10">
    <name type="scientific">Eubucco bourcierii</name>
    <name type="common">red-headed barbet</name>
    <dbReference type="NCBI Taxonomy" id="91767"/>
    <lineage>
        <taxon>Eukaryota</taxon>
        <taxon>Metazoa</taxon>
        <taxon>Chordata</taxon>
        <taxon>Craniata</taxon>
        <taxon>Vertebrata</taxon>
        <taxon>Euteleostomi</taxon>
        <taxon>Archelosauria</taxon>
        <taxon>Archosauria</taxon>
        <taxon>Dinosauria</taxon>
        <taxon>Saurischia</taxon>
        <taxon>Theropoda</taxon>
        <taxon>Coelurosauria</taxon>
        <taxon>Aves</taxon>
        <taxon>Neognathae</taxon>
        <taxon>Neoaves</taxon>
        <taxon>Telluraves</taxon>
        <taxon>Coraciimorphae</taxon>
        <taxon>Piciformes</taxon>
        <taxon>Ramphastidae</taxon>
        <taxon>Eubucco</taxon>
    </lineage>
</organism>
<dbReference type="InterPro" id="IPR050883">
    <property type="entry name" value="PNGase"/>
</dbReference>
<dbReference type="SUPFAM" id="SSF54001">
    <property type="entry name" value="Cysteine proteinases"/>
    <property type="match status" value="1"/>
</dbReference>
<dbReference type="GO" id="GO:0006516">
    <property type="term" value="P:glycoprotein catabolic process"/>
    <property type="evidence" value="ECO:0007669"/>
    <property type="project" value="TreeGrafter"/>
</dbReference>
<evidence type="ECO:0000313" key="10">
    <source>
        <dbReference type="Proteomes" id="UP000583613"/>
    </source>
</evidence>
<dbReference type="InterPro" id="IPR002931">
    <property type="entry name" value="Transglutaminase-like"/>
</dbReference>
<dbReference type="Gene3D" id="1.10.1740.90">
    <property type="match status" value="1"/>
</dbReference>
<comment type="catalytic activity">
    <reaction evidence="1">
        <text>Hydrolysis of an N(4)-(acetyl-beta-D-glucosaminyl)asparagine residue in which the glucosamine residue may be further glycosylated, to yield a (substituted) N-acetyl-beta-D-glucosaminylamine and a peptide containing an aspartate residue.</text>
        <dbReference type="EC" id="3.5.1.52"/>
    </reaction>
</comment>
<keyword evidence="6" id="KW-0862">Zinc</keyword>
<reference evidence="9 10" key="1">
    <citation type="submission" date="2019-09" db="EMBL/GenBank/DDBJ databases">
        <title>Bird 10,000 Genomes (B10K) Project - Family phase.</title>
        <authorList>
            <person name="Zhang G."/>
        </authorList>
    </citation>
    <scope>NUCLEOTIDE SEQUENCE [LARGE SCALE GENOMIC DNA]</scope>
    <source>
        <strain evidence="9">B10K-DU-001-04</strain>
        <tissue evidence="9">Muscle</tissue>
    </source>
</reference>
<evidence type="ECO:0000256" key="5">
    <source>
        <dbReference type="ARBA" id="ARBA00022723"/>
    </source>
</evidence>
<dbReference type="AlphaFoldDB" id="A0A7K8XTS6"/>
<dbReference type="Proteomes" id="UP000583613">
    <property type="component" value="Unassembled WGS sequence"/>
</dbReference>
<evidence type="ECO:0000256" key="4">
    <source>
        <dbReference type="ARBA" id="ARBA00018546"/>
    </source>
</evidence>
<comment type="caution">
    <text evidence="9">The sequence shown here is derived from an EMBL/GenBank/DDBJ whole genome shotgun (WGS) entry which is preliminary data.</text>
</comment>
<keyword evidence="10" id="KW-1185">Reference proteome</keyword>
<evidence type="ECO:0000256" key="3">
    <source>
        <dbReference type="ARBA" id="ARBA00012158"/>
    </source>
</evidence>
<evidence type="ECO:0000256" key="7">
    <source>
        <dbReference type="ARBA" id="ARBA00032901"/>
    </source>
</evidence>
<feature type="non-terminal residue" evidence="9">
    <location>
        <position position="1"/>
    </location>
</feature>
<feature type="non-terminal residue" evidence="9">
    <location>
        <position position="200"/>
    </location>
</feature>
<dbReference type="Pfam" id="PF01841">
    <property type="entry name" value="Transglut_core"/>
    <property type="match status" value="1"/>
</dbReference>
<name>A0A7K8XTS6_9PICI</name>
<dbReference type="GO" id="GO:0005829">
    <property type="term" value="C:cytosol"/>
    <property type="evidence" value="ECO:0007669"/>
    <property type="project" value="TreeGrafter"/>
</dbReference>
<comment type="similarity">
    <text evidence="2">Belongs to the transglutaminase-like superfamily. PNGase family.</text>
</comment>
<dbReference type="PANTHER" id="PTHR12143">
    <property type="entry name" value="PEPTIDE N-GLYCANASE PNGASE -RELATED"/>
    <property type="match status" value="1"/>
</dbReference>
<dbReference type="OrthoDB" id="409136at2759"/>
<evidence type="ECO:0000256" key="2">
    <source>
        <dbReference type="ARBA" id="ARBA00009390"/>
    </source>
</evidence>
<dbReference type="Gene3D" id="3.10.620.30">
    <property type="match status" value="1"/>
</dbReference>
<dbReference type="GO" id="GO:0046872">
    <property type="term" value="F:metal ion binding"/>
    <property type="evidence" value="ECO:0007669"/>
    <property type="project" value="UniProtKB-KW"/>
</dbReference>
<dbReference type="EMBL" id="VWZE01018720">
    <property type="protein sequence ID" value="NXF94695.1"/>
    <property type="molecule type" value="Genomic_DNA"/>
</dbReference>
<evidence type="ECO:0000256" key="1">
    <source>
        <dbReference type="ARBA" id="ARBA00001650"/>
    </source>
</evidence>
<proteinExistence type="inferred from homology"/>
<accession>A0A7K8XTS6</accession>
<gene>
    <name evidence="9" type="primary">Ngly1</name>
    <name evidence="9" type="ORF">EUBBOU_R11507</name>
</gene>
<dbReference type="GO" id="GO:0000224">
    <property type="term" value="F:peptide-N4-(N-acetyl-beta-glucosaminyl)asparagine amidase activity"/>
    <property type="evidence" value="ECO:0007669"/>
    <property type="project" value="UniProtKB-EC"/>
</dbReference>
<sequence length="200" mass="23845">GTHVNEEDFLLLELLEWFKNDFFQWVDNLRCRKCGGQTEPKSDYLLPTDDELRWNASQVENHYCNECQFSNRFPRYNNPEKLLETRRGRCGEWANCFTLCCRAVGFEARYIWDCTDHLWTEVYSSSQKRWLHCDPCENVCDKPLLYETGWGKKLSYIIAFSKDEVVDVTWRYSCKHEEVISRRKALSEATLRETINALNR</sequence>
<dbReference type="FunFam" id="2.20.25.10:FF:000011">
    <property type="entry name" value="peptide-N(4)-(N-acetyl-beta- glucosaminyl)asparagine amidase"/>
    <property type="match status" value="1"/>
</dbReference>
<protein>
    <recommendedName>
        <fullName evidence="4">Peptide-N(4)-(N-acetyl-beta-glucosaminyl)asparagine amidase</fullName>
        <ecNumber evidence="3">3.5.1.52</ecNumber>
    </recommendedName>
    <alternativeName>
        <fullName evidence="7">Peptide:N-glycanase</fullName>
    </alternativeName>
</protein>
<dbReference type="InterPro" id="IPR038765">
    <property type="entry name" value="Papain-like_cys_pep_sf"/>
</dbReference>
<dbReference type="EC" id="3.5.1.52" evidence="3"/>
<dbReference type="SMART" id="SM00460">
    <property type="entry name" value="TGc"/>
    <property type="match status" value="1"/>
</dbReference>
<evidence type="ECO:0000256" key="6">
    <source>
        <dbReference type="ARBA" id="ARBA00022833"/>
    </source>
</evidence>
<dbReference type="GO" id="GO:0005634">
    <property type="term" value="C:nucleus"/>
    <property type="evidence" value="ECO:0007669"/>
    <property type="project" value="TreeGrafter"/>
</dbReference>
<evidence type="ECO:0000313" key="9">
    <source>
        <dbReference type="EMBL" id="NXF94695.1"/>
    </source>
</evidence>
<evidence type="ECO:0000259" key="8">
    <source>
        <dbReference type="SMART" id="SM00460"/>
    </source>
</evidence>
<feature type="domain" description="Transglutaminase-like" evidence="8">
    <location>
        <begin position="82"/>
        <end position="137"/>
    </location>
</feature>
<dbReference type="PANTHER" id="PTHR12143:SF19">
    <property type="entry name" value="PEPTIDE-N(4)-(N-ACETYL-BETA-GLUCOSAMINYL)ASPARAGINE AMIDASE"/>
    <property type="match status" value="1"/>
</dbReference>